<dbReference type="Proteomes" id="UP000199072">
    <property type="component" value="Unassembled WGS sequence"/>
</dbReference>
<dbReference type="RefSeq" id="WP_091152747.1">
    <property type="nucleotide sequence ID" value="NZ_FNAI01000012.1"/>
</dbReference>
<organism evidence="2 3">
    <name type="scientific">Mucilaginibacter pineti</name>
    <dbReference type="NCBI Taxonomy" id="1391627"/>
    <lineage>
        <taxon>Bacteria</taxon>
        <taxon>Pseudomonadati</taxon>
        <taxon>Bacteroidota</taxon>
        <taxon>Sphingobacteriia</taxon>
        <taxon>Sphingobacteriales</taxon>
        <taxon>Sphingobacteriaceae</taxon>
        <taxon>Mucilaginibacter</taxon>
    </lineage>
</organism>
<reference evidence="2 3" key="1">
    <citation type="submission" date="2016-10" db="EMBL/GenBank/DDBJ databases">
        <authorList>
            <person name="de Groot N.N."/>
        </authorList>
    </citation>
    <scope>NUCLEOTIDE SEQUENCE [LARGE SCALE GENOMIC DNA]</scope>
    <source>
        <strain evidence="2 3">47C3B</strain>
    </source>
</reference>
<evidence type="ECO:0000256" key="1">
    <source>
        <dbReference type="SAM" id="SignalP"/>
    </source>
</evidence>
<dbReference type="EMBL" id="FNAI01000012">
    <property type="protein sequence ID" value="SDF03629.1"/>
    <property type="molecule type" value="Genomic_DNA"/>
</dbReference>
<dbReference type="STRING" id="1391627.SAMN05216464_11219"/>
<feature type="chain" id="PRO_5011735439" evidence="1">
    <location>
        <begin position="24"/>
        <end position="216"/>
    </location>
</feature>
<dbReference type="OrthoDB" id="1467107at2"/>
<evidence type="ECO:0000313" key="3">
    <source>
        <dbReference type="Proteomes" id="UP000199072"/>
    </source>
</evidence>
<keyword evidence="1" id="KW-0732">Signal</keyword>
<name>A0A1G7HU93_9SPHI</name>
<evidence type="ECO:0000313" key="2">
    <source>
        <dbReference type="EMBL" id="SDF03629.1"/>
    </source>
</evidence>
<proteinExistence type="predicted"/>
<dbReference type="AlphaFoldDB" id="A0A1G7HU93"/>
<sequence>MNIKFFNVALGLALTATAMSASAQKKISEGVINLEMSIRGQAIPAQNYFRSDSSAYKLNFGPAAVKILNDAAGKSFANVVEVPAFGVKKAAIATPDEVDQMVAAFPVLEFTPTTETKQISGFNCKKVIAKDTKKGATYDIWITNDIEVPFVGLGKYYAKIGGFPVQYTSFSAQGNAEVTVKSVVEQKVPAGTFGIPADFDRISLDDLAAMQKGGGQ</sequence>
<accession>A0A1G7HU93</accession>
<protein>
    <submittedName>
        <fullName evidence="2">GLPGLI family protein</fullName>
    </submittedName>
</protein>
<gene>
    <name evidence="2" type="ORF">SAMN05216464_11219</name>
</gene>
<feature type="signal peptide" evidence="1">
    <location>
        <begin position="1"/>
        <end position="23"/>
    </location>
</feature>
<keyword evidence="3" id="KW-1185">Reference proteome</keyword>